<dbReference type="CDD" id="cd11067">
    <property type="entry name" value="CYP152"/>
    <property type="match status" value="1"/>
</dbReference>
<evidence type="ECO:0000256" key="3">
    <source>
        <dbReference type="ARBA" id="ARBA00022617"/>
    </source>
</evidence>
<evidence type="ECO:0000256" key="7">
    <source>
        <dbReference type="ARBA" id="ARBA00023033"/>
    </source>
</evidence>
<keyword evidence="4 8" id="KW-0479">Metal-binding</keyword>
<feature type="binding site" description="axial binding residue" evidence="8">
    <location>
        <position position="364"/>
    </location>
    <ligand>
        <name>heme</name>
        <dbReference type="ChEBI" id="CHEBI:30413"/>
    </ligand>
    <ligandPart>
        <name>Fe</name>
        <dbReference type="ChEBI" id="CHEBI:18248"/>
    </ligandPart>
</feature>
<dbReference type="GO" id="GO:0016125">
    <property type="term" value="P:sterol metabolic process"/>
    <property type="evidence" value="ECO:0007669"/>
    <property type="project" value="TreeGrafter"/>
</dbReference>
<evidence type="ECO:0000256" key="1">
    <source>
        <dbReference type="ARBA" id="ARBA00001971"/>
    </source>
</evidence>
<dbReference type="InterPro" id="IPR036396">
    <property type="entry name" value="Cyt_P450_sf"/>
</dbReference>
<dbReference type="Gene3D" id="1.10.630.10">
    <property type="entry name" value="Cytochrome P450"/>
    <property type="match status" value="1"/>
</dbReference>
<accession>A0A368Y6L1</accession>
<dbReference type="GO" id="GO:0005506">
    <property type="term" value="F:iron ion binding"/>
    <property type="evidence" value="ECO:0007669"/>
    <property type="project" value="InterPro"/>
</dbReference>
<evidence type="ECO:0000313" key="10">
    <source>
        <dbReference type="Proteomes" id="UP000252585"/>
    </source>
</evidence>
<keyword evidence="7" id="KW-0503">Monooxygenase</keyword>
<dbReference type="AlphaFoldDB" id="A0A368Y6L1"/>
<protein>
    <submittedName>
        <fullName evidence="9">Fatty-acid peroxygenase</fullName>
    </submittedName>
</protein>
<keyword evidence="5" id="KW-0560">Oxidoreductase</keyword>
<evidence type="ECO:0000256" key="8">
    <source>
        <dbReference type="PIRSR" id="PIRSR602401-1"/>
    </source>
</evidence>
<proteinExistence type="inferred from homology"/>
<evidence type="ECO:0000256" key="6">
    <source>
        <dbReference type="ARBA" id="ARBA00023004"/>
    </source>
</evidence>
<dbReference type="Pfam" id="PF00067">
    <property type="entry name" value="p450"/>
    <property type="match status" value="1"/>
</dbReference>
<sequence>MSKEHTDMPKDKGLDHTLQLLKEGYFFIMNRKDKYDSRIFETKLLGEKAICLIGKEEAALFYNNDKFSRKGAAPGRIQKTLFGQGGVQGLDGEEHHHRKAMFMSLMTKEHLSEIQNMTKEEWRKELNNQSEEVNVYNTSKLILTRLALRFTGVPFKEEEAEQWVDELSDMFENAADIGPKHWKARMSRNKAEDWMMDLVERVRNREVQVNQNRALHQFSFHTDLQGELLDKKIVAVELLNLLRPIVAIAVYVDFLVLALHDYPEEVEKLKDSDKEKLLHFVQEVRRYYPFFPFTTARVKESFDWNGYNFKEGTLVLLDLYGTNHDPALWSNPGQFYPDRFEEWQASPFDFIPQGGGEFDIGHRCAGEWITIDILKETLDYFVNEISFEFPTQDFKFSMNDIPALPESKVEIRNIKVK</sequence>
<keyword evidence="3 8" id="KW-0349">Heme</keyword>
<gene>
    <name evidence="9" type="ORF">DFR57_103263</name>
</gene>
<keyword evidence="10" id="KW-1185">Reference proteome</keyword>
<comment type="cofactor">
    <cofactor evidence="1 8">
        <name>heme</name>
        <dbReference type="ChEBI" id="CHEBI:30413"/>
    </cofactor>
</comment>
<reference evidence="9 10" key="1">
    <citation type="submission" date="2018-07" db="EMBL/GenBank/DDBJ databases">
        <title>Genomic Encyclopedia of Type Strains, Phase IV (KMG-IV): sequencing the most valuable type-strain genomes for metagenomic binning, comparative biology and taxonomic classification.</title>
        <authorList>
            <person name="Goeker M."/>
        </authorList>
    </citation>
    <scope>NUCLEOTIDE SEQUENCE [LARGE SCALE GENOMIC DNA]</scope>
    <source>
        <strain evidence="9 10">DSM 27696</strain>
    </source>
</reference>
<dbReference type="PRINTS" id="PR00463">
    <property type="entry name" value="EP450I"/>
</dbReference>
<comment type="similarity">
    <text evidence="2">Belongs to the cytochrome P450 family.</text>
</comment>
<dbReference type="EMBL" id="QPJJ01000003">
    <property type="protein sequence ID" value="RCW74966.1"/>
    <property type="molecule type" value="Genomic_DNA"/>
</dbReference>
<dbReference type="SUPFAM" id="SSF48264">
    <property type="entry name" value="Cytochrome P450"/>
    <property type="match status" value="1"/>
</dbReference>
<evidence type="ECO:0000256" key="2">
    <source>
        <dbReference type="ARBA" id="ARBA00010617"/>
    </source>
</evidence>
<dbReference type="GO" id="GO:0016705">
    <property type="term" value="F:oxidoreductase activity, acting on paired donors, with incorporation or reduction of molecular oxygen"/>
    <property type="evidence" value="ECO:0007669"/>
    <property type="project" value="InterPro"/>
</dbReference>
<name>A0A368Y6L1_9BACI</name>
<keyword evidence="6 8" id="KW-0408">Iron</keyword>
<evidence type="ECO:0000256" key="5">
    <source>
        <dbReference type="ARBA" id="ARBA00023002"/>
    </source>
</evidence>
<dbReference type="OrthoDB" id="9764248at2"/>
<dbReference type="InterPro" id="IPR002401">
    <property type="entry name" value="Cyt_P450_E_grp-I"/>
</dbReference>
<dbReference type="InterPro" id="IPR001128">
    <property type="entry name" value="Cyt_P450"/>
</dbReference>
<evidence type="ECO:0000256" key="4">
    <source>
        <dbReference type="ARBA" id="ARBA00022723"/>
    </source>
</evidence>
<dbReference type="GO" id="GO:0020037">
    <property type="term" value="F:heme binding"/>
    <property type="evidence" value="ECO:0007669"/>
    <property type="project" value="InterPro"/>
</dbReference>
<dbReference type="GO" id="GO:0004497">
    <property type="term" value="F:monooxygenase activity"/>
    <property type="evidence" value="ECO:0007669"/>
    <property type="project" value="UniProtKB-KW"/>
</dbReference>
<evidence type="ECO:0000313" key="9">
    <source>
        <dbReference type="EMBL" id="RCW74966.1"/>
    </source>
</evidence>
<organism evidence="9 10">
    <name type="scientific">Saliterribacillus persicus</name>
    <dbReference type="NCBI Taxonomy" id="930114"/>
    <lineage>
        <taxon>Bacteria</taxon>
        <taxon>Bacillati</taxon>
        <taxon>Bacillota</taxon>
        <taxon>Bacilli</taxon>
        <taxon>Bacillales</taxon>
        <taxon>Bacillaceae</taxon>
        <taxon>Saliterribacillus</taxon>
    </lineage>
</organism>
<comment type="caution">
    <text evidence="9">The sequence shown here is derived from an EMBL/GenBank/DDBJ whole genome shotgun (WGS) entry which is preliminary data.</text>
</comment>
<dbReference type="Proteomes" id="UP000252585">
    <property type="component" value="Unassembled WGS sequence"/>
</dbReference>
<dbReference type="RefSeq" id="WP_114352065.1">
    <property type="nucleotide sequence ID" value="NZ_QPJJ01000003.1"/>
</dbReference>
<dbReference type="PANTHER" id="PTHR24286:SF24">
    <property type="entry name" value="LANOSTEROL 14-ALPHA DEMETHYLASE"/>
    <property type="match status" value="1"/>
</dbReference>
<dbReference type="PANTHER" id="PTHR24286">
    <property type="entry name" value="CYTOCHROME P450 26"/>
    <property type="match status" value="1"/>
</dbReference>
<dbReference type="SMR" id="A0A368Y6L1"/>